<dbReference type="InterPro" id="IPR023468">
    <property type="entry name" value="Riboflavin_kinase"/>
</dbReference>
<reference evidence="17 18" key="1">
    <citation type="submission" date="2022-08" db="EMBL/GenBank/DDBJ databases">
        <authorList>
            <person name="Zeman M."/>
            <person name="Kubasova T."/>
        </authorList>
    </citation>
    <scope>NUCLEOTIDE SEQUENCE [LARGE SCALE GENOMIC DNA]</scope>
    <source>
        <strain evidence="17 18">ET62</strain>
    </source>
</reference>
<evidence type="ECO:0000256" key="15">
    <source>
        <dbReference type="PIRNR" id="PIRNR004491"/>
    </source>
</evidence>
<dbReference type="SUPFAM" id="SSF82114">
    <property type="entry name" value="Riboflavin kinase-like"/>
    <property type="match status" value="1"/>
</dbReference>
<dbReference type="EMBL" id="JANRHJ010000009">
    <property type="protein sequence ID" value="MCR8874084.1"/>
    <property type="molecule type" value="Genomic_DNA"/>
</dbReference>
<dbReference type="PROSITE" id="PS51257">
    <property type="entry name" value="PROKAR_LIPOPROTEIN"/>
    <property type="match status" value="1"/>
</dbReference>
<organism evidence="17 18">
    <name type="scientific">Phocaeicola barnesiae</name>
    <dbReference type="NCBI Taxonomy" id="376804"/>
    <lineage>
        <taxon>Bacteria</taxon>
        <taxon>Pseudomonadati</taxon>
        <taxon>Bacteroidota</taxon>
        <taxon>Bacteroidia</taxon>
        <taxon>Bacteroidales</taxon>
        <taxon>Bacteroidaceae</taxon>
        <taxon>Phocaeicola</taxon>
    </lineage>
</organism>
<evidence type="ECO:0000256" key="5">
    <source>
        <dbReference type="ARBA" id="ARBA00022643"/>
    </source>
</evidence>
<dbReference type="Pfam" id="PF06574">
    <property type="entry name" value="FAD_syn"/>
    <property type="match status" value="1"/>
</dbReference>
<evidence type="ECO:0000256" key="10">
    <source>
        <dbReference type="ARBA" id="ARBA00022827"/>
    </source>
</evidence>
<dbReference type="GO" id="GO:0009398">
    <property type="term" value="P:FMN biosynthetic process"/>
    <property type="evidence" value="ECO:0007669"/>
    <property type="project" value="UniProtKB-UniRule"/>
</dbReference>
<dbReference type="RefSeq" id="WP_258335778.1">
    <property type="nucleotide sequence ID" value="NZ_JANRHJ010000009.1"/>
</dbReference>
<dbReference type="AlphaFoldDB" id="A0AAW5N8M0"/>
<dbReference type="SUPFAM" id="SSF52374">
    <property type="entry name" value="Nucleotidylyl transferase"/>
    <property type="match status" value="1"/>
</dbReference>
<proteinExistence type="inferred from homology"/>
<dbReference type="InterPro" id="IPR014729">
    <property type="entry name" value="Rossmann-like_a/b/a_fold"/>
</dbReference>
<dbReference type="InterPro" id="IPR002606">
    <property type="entry name" value="Riboflavin_kinase_bac"/>
</dbReference>
<keyword evidence="8 15" id="KW-0547">Nucleotide-binding</keyword>
<dbReference type="InterPro" id="IPR023465">
    <property type="entry name" value="Riboflavin_kinase_dom_sf"/>
</dbReference>
<evidence type="ECO:0000313" key="17">
    <source>
        <dbReference type="EMBL" id="MCR8874084.1"/>
    </source>
</evidence>
<dbReference type="PIRSF" id="PIRSF004491">
    <property type="entry name" value="FAD_Synth"/>
    <property type="match status" value="1"/>
</dbReference>
<dbReference type="NCBIfam" id="NF004162">
    <property type="entry name" value="PRK05627.1-5"/>
    <property type="match status" value="1"/>
</dbReference>
<evidence type="ECO:0000256" key="14">
    <source>
        <dbReference type="ARBA" id="ARBA00049494"/>
    </source>
</evidence>
<dbReference type="FunFam" id="3.40.50.620:FF:000021">
    <property type="entry name" value="Riboflavin biosynthesis protein"/>
    <property type="match status" value="1"/>
</dbReference>
<keyword evidence="4 15" id="KW-0285">Flavoprotein</keyword>
<comment type="catalytic activity">
    <reaction evidence="13 15">
        <text>riboflavin + ATP = FMN + ADP + H(+)</text>
        <dbReference type="Rhea" id="RHEA:14357"/>
        <dbReference type="ChEBI" id="CHEBI:15378"/>
        <dbReference type="ChEBI" id="CHEBI:30616"/>
        <dbReference type="ChEBI" id="CHEBI:57986"/>
        <dbReference type="ChEBI" id="CHEBI:58210"/>
        <dbReference type="ChEBI" id="CHEBI:456216"/>
        <dbReference type="EC" id="2.7.1.26"/>
    </reaction>
</comment>
<dbReference type="InterPro" id="IPR004821">
    <property type="entry name" value="Cyt_trans-like"/>
</dbReference>
<dbReference type="Gene3D" id="2.40.30.30">
    <property type="entry name" value="Riboflavin kinase-like"/>
    <property type="match status" value="1"/>
</dbReference>
<evidence type="ECO:0000256" key="12">
    <source>
        <dbReference type="ARBA" id="ARBA00023268"/>
    </source>
</evidence>
<comment type="function">
    <text evidence="1">Catalyzes the phosphorylation of riboflavin to FMN followed by the adenylation of FMN to FAD.</text>
</comment>
<evidence type="ECO:0000256" key="13">
    <source>
        <dbReference type="ARBA" id="ARBA00047880"/>
    </source>
</evidence>
<evidence type="ECO:0000259" key="16">
    <source>
        <dbReference type="SMART" id="SM00904"/>
    </source>
</evidence>
<evidence type="ECO:0000256" key="2">
    <source>
        <dbReference type="ARBA" id="ARBA00004726"/>
    </source>
</evidence>
<protein>
    <recommendedName>
        <fullName evidence="15">Riboflavin biosynthesis protein</fullName>
    </recommendedName>
    <domain>
        <recommendedName>
            <fullName evidence="15">Riboflavin kinase</fullName>
            <ecNumber evidence="15">2.7.1.26</ecNumber>
        </recommendedName>
        <alternativeName>
            <fullName evidence="15">Flavokinase</fullName>
        </alternativeName>
    </domain>
    <domain>
        <recommendedName>
            <fullName evidence="15">FMN adenylyltransferase</fullName>
            <ecNumber evidence="15">2.7.7.2</ecNumber>
        </recommendedName>
        <alternativeName>
            <fullName evidence="15">FAD pyrophosphorylase</fullName>
        </alternativeName>
        <alternativeName>
            <fullName evidence="15">FAD synthase</fullName>
        </alternativeName>
    </domain>
</protein>
<accession>A0AAW5N8M0</accession>
<comment type="caution">
    <text evidence="17">The sequence shown here is derived from an EMBL/GenBank/DDBJ whole genome shotgun (WGS) entry which is preliminary data.</text>
</comment>
<gene>
    <name evidence="17" type="ORF">NW209_08680</name>
</gene>
<dbReference type="GO" id="GO:0003919">
    <property type="term" value="F:FMN adenylyltransferase activity"/>
    <property type="evidence" value="ECO:0007669"/>
    <property type="project" value="UniProtKB-UniRule"/>
</dbReference>
<dbReference type="GO" id="GO:0009231">
    <property type="term" value="P:riboflavin biosynthetic process"/>
    <property type="evidence" value="ECO:0007669"/>
    <property type="project" value="InterPro"/>
</dbReference>
<dbReference type="Proteomes" id="UP001204579">
    <property type="component" value="Unassembled WGS sequence"/>
</dbReference>
<comment type="pathway">
    <text evidence="3 15">Cofactor biosynthesis; FMN biosynthesis; FMN from riboflavin (ATP route): step 1/1.</text>
</comment>
<dbReference type="InterPro" id="IPR015865">
    <property type="entry name" value="Riboflavin_kinase_bac/euk"/>
</dbReference>
<evidence type="ECO:0000256" key="6">
    <source>
        <dbReference type="ARBA" id="ARBA00022679"/>
    </source>
</evidence>
<keyword evidence="18" id="KW-1185">Reference proteome</keyword>
<dbReference type="GO" id="GO:0005524">
    <property type="term" value="F:ATP binding"/>
    <property type="evidence" value="ECO:0007669"/>
    <property type="project" value="UniProtKB-UniRule"/>
</dbReference>
<name>A0AAW5N8M0_9BACT</name>
<dbReference type="NCBIfam" id="TIGR00125">
    <property type="entry name" value="cyt_tran_rel"/>
    <property type="match status" value="1"/>
</dbReference>
<evidence type="ECO:0000256" key="9">
    <source>
        <dbReference type="ARBA" id="ARBA00022777"/>
    </source>
</evidence>
<dbReference type="EC" id="2.7.7.2" evidence="15"/>
<dbReference type="Pfam" id="PF01687">
    <property type="entry name" value="Flavokinase"/>
    <property type="match status" value="1"/>
</dbReference>
<evidence type="ECO:0000256" key="8">
    <source>
        <dbReference type="ARBA" id="ARBA00022741"/>
    </source>
</evidence>
<dbReference type="PANTHER" id="PTHR22749:SF6">
    <property type="entry name" value="RIBOFLAVIN KINASE"/>
    <property type="match status" value="1"/>
</dbReference>
<keyword evidence="9 15" id="KW-0418">Kinase</keyword>
<keyword evidence="11 15" id="KW-0067">ATP-binding</keyword>
<keyword evidence="5 15" id="KW-0288">FMN</keyword>
<dbReference type="PANTHER" id="PTHR22749">
    <property type="entry name" value="RIBOFLAVIN KINASE/FMN ADENYLYLTRANSFERASE"/>
    <property type="match status" value="1"/>
</dbReference>
<dbReference type="CDD" id="cd02064">
    <property type="entry name" value="FAD_synthetase_N"/>
    <property type="match status" value="1"/>
</dbReference>
<dbReference type="InterPro" id="IPR015864">
    <property type="entry name" value="FAD_synthase"/>
</dbReference>
<feature type="domain" description="Riboflavin kinase" evidence="16">
    <location>
        <begin position="181"/>
        <end position="307"/>
    </location>
</feature>
<evidence type="ECO:0000256" key="4">
    <source>
        <dbReference type="ARBA" id="ARBA00022630"/>
    </source>
</evidence>
<dbReference type="NCBIfam" id="TIGR00083">
    <property type="entry name" value="ribF"/>
    <property type="match status" value="1"/>
</dbReference>
<evidence type="ECO:0000256" key="7">
    <source>
        <dbReference type="ARBA" id="ARBA00022695"/>
    </source>
</evidence>
<dbReference type="GO" id="GO:0008531">
    <property type="term" value="F:riboflavin kinase activity"/>
    <property type="evidence" value="ECO:0007669"/>
    <property type="project" value="UniProtKB-UniRule"/>
</dbReference>
<dbReference type="SMART" id="SM00904">
    <property type="entry name" value="Flavokinase"/>
    <property type="match status" value="1"/>
</dbReference>
<evidence type="ECO:0000256" key="1">
    <source>
        <dbReference type="ARBA" id="ARBA00002121"/>
    </source>
</evidence>
<keyword evidence="10 15" id="KW-0274">FAD</keyword>
<keyword evidence="7 15" id="KW-0548">Nucleotidyltransferase</keyword>
<comment type="similarity">
    <text evidence="15">Belongs to the ribF family.</text>
</comment>
<evidence type="ECO:0000256" key="3">
    <source>
        <dbReference type="ARBA" id="ARBA00005201"/>
    </source>
</evidence>
<comment type="catalytic activity">
    <reaction evidence="14 15">
        <text>FMN + ATP + H(+) = FAD + diphosphate</text>
        <dbReference type="Rhea" id="RHEA:17237"/>
        <dbReference type="ChEBI" id="CHEBI:15378"/>
        <dbReference type="ChEBI" id="CHEBI:30616"/>
        <dbReference type="ChEBI" id="CHEBI:33019"/>
        <dbReference type="ChEBI" id="CHEBI:57692"/>
        <dbReference type="ChEBI" id="CHEBI:58210"/>
        <dbReference type="EC" id="2.7.7.2"/>
    </reaction>
</comment>
<keyword evidence="6 15" id="KW-0808">Transferase</keyword>
<dbReference type="GO" id="GO:0006747">
    <property type="term" value="P:FAD biosynthetic process"/>
    <property type="evidence" value="ECO:0007669"/>
    <property type="project" value="UniProtKB-UniRule"/>
</dbReference>
<sequence length="311" mass="35549">MRIITDTDRTENLGPCAATIGCFDGVHRGHRYLINQVCKVAAERGLHSAIVTFPVHPRQVMQTDYQPQLLSCLHQKTDLISQLDADYCFMLPFTRELSQLSAREFMQVLQKHYHIQVLVIGYDHRFGHNRTEGFEDYCRYGQELGMEVIRAKALVEDGVSISSSHIRSLLKQGAVHEANRCLGYEYYLDGTVTDGYKVGRKLGFPTANLLPACPEKLIPAEGVYAVYTYVQGIRYAGMLNIGHRPTVNNGSDLSIEVNILDFSENIYRKQMRIEFIAFIRSEQRFDSLEQLTVQLKADREQVRKLLQMPVR</sequence>
<comment type="pathway">
    <text evidence="2 15">Cofactor biosynthesis; FAD biosynthesis; FAD from FMN: step 1/1.</text>
</comment>
<evidence type="ECO:0000313" key="18">
    <source>
        <dbReference type="Proteomes" id="UP001204579"/>
    </source>
</evidence>
<evidence type="ECO:0000256" key="11">
    <source>
        <dbReference type="ARBA" id="ARBA00022840"/>
    </source>
</evidence>
<keyword evidence="12" id="KW-0511">Multifunctional enzyme</keyword>
<dbReference type="EC" id="2.7.1.26" evidence="15"/>
<dbReference type="Gene3D" id="3.40.50.620">
    <property type="entry name" value="HUPs"/>
    <property type="match status" value="1"/>
</dbReference>